<sequence>MTATRSIDENAIADVNIYLYSSKKNYHFYYAENAPSFELQVLPGEYTLCVITNMHKDMGLMSNSLLIQQKYYIEKMQNDIPMTASMKVRILGAMTLPAIEVTRIAAKITYSIAVDDAVASAIKLRSVQFCNAPSMTVMFGTGSSSTNKTYYYDDVVVDIYNDKIYTGDYYMLDNCQGEVNSITDPKDKSPENAPECATYMRILADGENGKILEYIVYLGENSTSNFDVKKNTKHTMNLVIKGENEIDNRVTVYEGIYYGSANCYLVGPDQTSCEIDITPYLTNSKYERTGVKAPDAPQVASVTALWGEELILPEVSLDTDNNKVTVSSVPTGNTVVAIKDNLGTILWSYHIWKPEIDATKTLAYPIANPSTGNYIETLHVMPLALGAVNTATTTSSDEQKAKACGFYYQWGRKDPLGRLASLTTASYVRTYPAIDWETDIAQAGGRTRTEAIAYSIAHPTTFLYGNNWQNDWVYDMWDKTKTVFDPCPEGYRVANGNSGYNFCKRNAGNFTTPNVKGSFNLGYDFYYNGQGLGNTDFYPTSGNRKTDGTLQYTCGINRNDAGHYWCGNANARHDKIYRFIFMENDVDVYYQNLSSGSASAKPVRCVKE</sequence>
<dbReference type="EMBL" id="CP003274">
    <property type="protein sequence ID" value="AFL78212.1"/>
    <property type="molecule type" value="Genomic_DNA"/>
</dbReference>
<reference evidence="3" key="1">
    <citation type="journal article" date="2013" name="Stand. Genomic Sci.">
        <title>Complete genome sequence of the bile-resistant pigment-producing anaerobe Alistipes finegoldii type strain (AHN2437(T)).</title>
        <authorList>
            <person name="Mavromatis K."/>
            <person name="Stackebrandt E."/>
            <person name="Munk C."/>
            <person name="Lapidus A."/>
            <person name="Nolan M."/>
            <person name="Lucas S."/>
            <person name="Hammon N."/>
            <person name="Deshpande S."/>
            <person name="Cheng J.F."/>
            <person name="Tapia R."/>
            <person name="Goodwin L.A."/>
            <person name="Pitluck S."/>
            <person name="Liolios K."/>
            <person name="Pagani I."/>
            <person name="Ivanova N."/>
            <person name="Mikhailova N."/>
            <person name="Huntemann M."/>
            <person name="Pati A."/>
            <person name="Chen A."/>
            <person name="Palaniappan K."/>
            <person name="Land M."/>
            <person name="Hauser L."/>
            <person name="Rohde M."/>
            <person name="Gronow S."/>
            <person name="Goker M."/>
            <person name="Detter J.C."/>
            <person name="Bristow J."/>
            <person name="Eisen J.A."/>
            <person name="Markowitz V."/>
            <person name="Hugenholtz P."/>
            <person name="Kyrpides N.C."/>
            <person name="Klenk H.P."/>
            <person name="Woyke T."/>
        </authorList>
    </citation>
    <scope>NUCLEOTIDE SEQUENCE</scope>
    <source>
        <strain evidence="3">DSM 17242 / JCM 16770 / AHN 2437 / CCUG 46020 / CIP 107999</strain>
    </source>
</reference>
<evidence type="ECO:0000313" key="2">
    <source>
        <dbReference type="EMBL" id="AFL78212.1"/>
    </source>
</evidence>
<accession>I3YMJ4</accession>
<evidence type="ECO:0000259" key="1">
    <source>
        <dbReference type="Pfam" id="PF16249"/>
    </source>
</evidence>
<dbReference type="Pfam" id="PF16249">
    <property type="entry name" value="DUF4906"/>
    <property type="match status" value="1"/>
</dbReference>
<dbReference type="Proteomes" id="UP000006052">
    <property type="component" value="Chromosome"/>
</dbReference>
<feature type="domain" description="DUF4906" evidence="1">
    <location>
        <begin position="166"/>
        <end position="237"/>
    </location>
</feature>
<protein>
    <recommendedName>
        <fullName evidence="1">DUF4906 domain-containing protein</fullName>
    </recommendedName>
</protein>
<dbReference type="RefSeq" id="WP_014775612.1">
    <property type="nucleotide sequence ID" value="NC_018011.1"/>
</dbReference>
<dbReference type="KEGG" id="afd:Alfi_1892"/>
<gene>
    <name evidence="2" type="ordered locus">Alfi_1892</name>
</gene>
<evidence type="ECO:0000313" key="3">
    <source>
        <dbReference type="Proteomes" id="UP000006052"/>
    </source>
</evidence>
<dbReference type="PATRIC" id="fig|679935.3.peg.1833"/>
<organism evidence="2 3">
    <name type="scientific">Alistipes finegoldii (strain DSM 17242 / JCM 16770 / CCUG 46020 / CIP 107999 / KCTC 15236 / AHN 2437)</name>
    <dbReference type="NCBI Taxonomy" id="679935"/>
    <lineage>
        <taxon>Bacteria</taxon>
        <taxon>Pseudomonadati</taxon>
        <taxon>Bacteroidota</taxon>
        <taxon>Bacteroidia</taxon>
        <taxon>Bacteroidales</taxon>
        <taxon>Rikenellaceae</taxon>
        <taxon>Alistipes</taxon>
    </lineage>
</organism>
<dbReference type="STRING" id="679935.Alfi_1892"/>
<dbReference type="AlphaFoldDB" id="I3YMJ4"/>
<name>I3YMJ4_ALIFI</name>
<dbReference type="InterPro" id="IPR032594">
    <property type="entry name" value="DUF4906"/>
</dbReference>
<proteinExistence type="predicted"/>
<dbReference type="HOGENOM" id="CLU_025673_0_0_10"/>